<evidence type="ECO:0000256" key="1">
    <source>
        <dbReference type="ARBA" id="ARBA00004496"/>
    </source>
</evidence>
<evidence type="ECO:0000256" key="13">
    <source>
        <dbReference type="SAM" id="MobiDB-lite"/>
    </source>
</evidence>
<evidence type="ECO:0000256" key="10">
    <source>
        <dbReference type="HAMAP-Rule" id="MF_00100"/>
    </source>
</evidence>
<feature type="region of interest" description="Disordered" evidence="13">
    <location>
        <begin position="278"/>
        <end position="301"/>
    </location>
</feature>
<feature type="compositionally biased region" description="Basic residues" evidence="13">
    <location>
        <begin position="282"/>
        <end position="291"/>
    </location>
</feature>
<feature type="compositionally biased region" description="Polar residues" evidence="13">
    <location>
        <begin position="164"/>
        <end position="180"/>
    </location>
</feature>
<protein>
    <recommendedName>
        <fullName evidence="3 10">Translation initiation factor IF-2</fullName>
    </recommendedName>
</protein>
<dbReference type="Pfam" id="PF04760">
    <property type="entry name" value="IF2_N"/>
    <property type="match status" value="2"/>
</dbReference>
<evidence type="ECO:0000256" key="5">
    <source>
        <dbReference type="ARBA" id="ARBA00022540"/>
    </source>
</evidence>
<evidence type="ECO:0000313" key="16">
    <source>
        <dbReference type="Proteomes" id="UP000323707"/>
    </source>
</evidence>
<dbReference type="FunFam" id="2.40.30.10:FF:000054">
    <property type="entry name" value="Translation initiation factor IF-2"/>
    <property type="match status" value="1"/>
</dbReference>
<evidence type="ECO:0000256" key="8">
    <source>
        <dbReference type="ARBA" id="ARBA00023134"/>
    </source>
</evidence>
<feature type="compositionally biased region" description="Basic and acidic residues" evidence="13">
    <location>
        <begin position="92"/>
        <end position="117"/>
    </location>
</feature>
<feature type="compositionally biased region" description="Low complexity" evidence="13">
    <location>
        <begin position="81"/>
        <end position="91"/>
    </location>
</feature>
<dbReference type="FunFam" id="3.40.50.300:FF:000019">
    <property type="entry name" value="Translation initiation factor IF-2"/>
    <property type="match status" value="1"/>
</dbReference>
<dbReference type="GO" id="GO:0005829">
    <property type="term" value="C:cytosol"/>
    <property type="evidence" value="ECO:0007669"/>
    <property type="project" value="TreeGrafter"/>
</dbReference>
<keyword evidence="8 10" id="KW-0342">GTP-binding</keyword>
<evidence type="ECO:0000256" key="11">
    <source>
        <dbReference type="RuleBase" id="RU000644"/>
    </source>
</evidence>
<gene>
    <name evidence="10 15" type="primary">infB</name>
    <name evidence="15" type="ORF">F4V45_07685</name>
</gene>
<keyword evidence="7 10" id="KW-0648">Protein biosynthesis</keyword>
<dbReference type="InterPro" id="IPR004161">
    <property type="entry name" value="EFTu-like_2"/>
</dbReference>
<dbReference type="FunFam" id="2.40.30.10:FF:000008">
    <property type="entry name" value="Translation initiation factor IF-2"/>
    <property type="match status" value="1"/>
</dbReference>
<sequence>MSDKVKIVEIAADIARNAKEVLEKAKELGLDVKNTTSSVSAEIAQILADYVTTGVNRMPAPKAKTTKSSTKAQNTKDTKSAKSTKSPAKSTKTADKPSSDKPAKKDTKEPSAKESKPAKKPKSAQVLKEQDIPLESKQEVEFKKDSTLAQRNIGIRIVKKTASPVASQDTSSKKPQTYAPSIQELMGQDQDIDEPIRARKSKKSPKKAAVAHRGNEQKIELLDRDFSTHRSDYDEEQDEIMLFDFSEREIVDEDKENQERQAITDRVKIQRKNPWLNEHRSISRSRRKKPQRQQADTSKVAQSSIIIPEEIRVYEFAESAGRPLTEVIKVLFGLGLMVTKNDFLDKDAIEILAEEFQIAISIQAQEQEEQEITFDERDLIARPPVVTIMGHVDHGKTSLLDRIRESRVASGEAGGITQHIGAYMVEKNGKFISFIDTPGHEAFSEMRSRGAQVTDIAIIVIAADDGVKQQTIEALNHAKAANVQIIIAMNKMDKESANPDKLKSECAELGFVPNDWGGEYEFIPISAKSGEGIGVLLETILLHAEVLELKASPKASVQGVVLEGSMQKGRGPVATIIVKQGTLKIGDPIYAGTAYGRVRSMVDDMGKEIRELTPSSVASIAGLCEVPSAGSMLYVVESDTQAREKAQKLAAYLRQKELSKSTKVSFDELSEMVAQGQLKNIPLIVKADTQGSLEAITQSLQKLSNNEVRVSIIDSGVGGISESDVALAAASTNSMILGFGLRPTGIVKTKAKESGVEIKTYSVIYDVIDDVKALVSGLMSPLIQEEDTGQAEVRDIFTIAKVGTIAGCMVTEGKILRGVKIRLIRDGVVIHTGSVASLKRFKDDAKEVAKGYECGIMLENYNDVRVGDVFESFIEVQKAQKI</sequence>
<dbReference type="NCBIfam" id="TIGR00487">
    <property type="entry name" value="IF-2"/>
    <property type="match status" value="1"/>
</dbReference>
<dbReference type="SUPFAM" id="SSF52540">
    <property type="entry name" value="P-loop containing nucleoside triphosphate hydrolases"/>
    <property type="match status" value="1"/>
</dbReference>
<dbReference type="InterPro" id="IPR015760">
    <property type="entry name" value="TIF_IF2"/>
</dbReference>
<dbReference type="Proteomes" id="UP000323707">
    <property type="component" value="Unassembled WGS sequence"/>
</dbReference>
<comment type="function">
    <text evidence="9 10 11">One of the essential components for the initiation of protein synthesis. Protects formylmethionyl-tRNA from spontaneous hydrolysis and promotes its binding to the 30S ribosomal subunits. Also involved in the hydrolysis of GTP during the formation of the 70S ribosomal complex.</text>
</comment>
<keyword evidence="6 10" id="KW-0547">Nucleotide-binding</keyword>
<feature type="binding site" evidence="10">
    <location>
        <begin position="390"/>
        <end position="397"/>
    </location>
    <ligand>
        <name>GTP</name>
        <dbReference type="ChEBI" id="CHEBI:37565"/>
    </ligand>
</feature>
<dbReference type="Pfam" id="PF03144">
    <property type="entry name" value="GTP_EFTU_D2"/>
    <property type="match status" value="1"/>
</dbReference>
<dbReference type="GO" id="GO:0005525">
    <property type="term" value="F:GTP binding"/>
    <property type="evidence" value="ECO:0007669"/>
    <property type="project" value="UniProtKB-KW"/>
</dbReference>
<keyword evidence="5 10" id="KW-0396">Initiation factor</keyword>
<dbReference type="Gene3D" id="3.40.50.300">
    <property type="entry name" value="P-loop containing nucleotide triphosphate hydrolases"/>
    <property type="match status" value="1"/>
</dbReference>
<evidence type="ECO:0000256" key="2">
    <source>
        <dbReference type="ARBA" id="ARBA00007733"/>
    </source>
</evidence>
<dbReference type="InterPro" id="IPR044145">
    <property type="entry name" value="IF2_II"/>
</dbReference>
<dbReference type="PANTHER" id="PTHR43381">
    <property type="entry name" value="TRANSLATION INITIATION FACTOR IF-2-RELATED"/>
    <property type="match status" value="1"/>
</dbReference>
<dbReference type="Pfam" id="PF22042">
    <property type="entry name" value="EF-G_D2"/>
    <property type="match status" value="1"/>
</dbReference>
<dbReference type="CDD" id="cd03692">
    <property type="entry name" value="mtIF2_IVc"/>
    <property type="match status" value="1"/>
</dbReference>
<evidence type="ECO:0000259" key="14">
    <source>
        <dbReference type="PROSITE" id="PS51722"/>
    </source>
</evidence>
<dbReference type="SUPFAM" id="SSF52156">
    <property type="entry name" value="Initiation factor IF2/eIF5b, domain 3"/>
    <property type="match status" value="1"/>
</dbReference>
<dbReference type="PROSITE" id="PS51722">
    <property type="entry name" value="G_TR_2"/>
    <property type="match status" value="1"/>
</dbReference>
<feature type="compositionally biased region" description="Basic residues" evidence="13">
    <location>
        <begin position="198"/>
        <end position="210"/>
    </location>
</feature>
<evidence type="ECO:0000256" key="9">
    <source>
        <dbReference type="ARBA" id="ARBA00025162"/>
    </source>
</evidence>
<comment type="caution">
    <text evidence="15">The sequence shown here is derived from an EMBL/GenBank/DDBJ whole genome shotgun (WGS) entry which is preliminary data.</text>
</comment>
<feature type="region of interest" description="Disordered" evidence="13">
    <location>
        <begin position="52"/>
        <end position="216"/>
    </location>
</feature>
<dbReference type="FunFam" id="3.40.50.10050:FF:000001">
    <property type="entry name" value="Translation initiation factor IF-2"/>
    <property type="match status" value="1"/>
</dbReference>
<dbReference type="InterPro" id="IPR000795">
    <property type="entry name" value="T_Tr_GTP-bd_dom"/>
</dbReference>
<dbReference type="GO" id="GO:0003743">
    <property type="term" value="F:translation initiation factor activity"/>
    <property type="evidence" value="ECO:0007669"/>
    <property type="project" value="UniProtKB-UniRule"/>
</dbReference>
<proteinExistence type="inferred from homology"/>
<accession>A0A5M9QHN5</accession>
<dbReference type="AlphaFoldDB" id="A0A5M9QHN5"/>
<dbReference type="InterPro" id="IPR000178">
    <property type="entry name" value="TF_IF2_bacterial-like"/>
</dbReference>
<dbReference type="InterPro" id="IPR036925">
    <property type="entry name" value="TIF_IF2_dom3_sf"/>
</dbReference>
<dbReference type="Pfam" id="PF00009">
    <property type="entry name" value="GTP_EFTU"/>
    <property type="match status" value="1"/>
</dbReference>
<dbReference type="InterPro" id="IPR005225">
    <property type="entry name" value="Small_GTP-bd"/>
</dbReference>
<evidence type="ECO:0000256" key="7">
    <source>
        <dbReference type="ARBA" id="ARBA00022917"/>
    </source>
</evidence>
<reference evidence="15 16" key="1">
    <citation type="submission" date="2019-09" db="EMBL/GenBank/DDBJ databases">
        <title>Draft genome sequence of various Type strains from the CCUG.</title>
        <authorList>
            <person name="Pineiro-Iglesias B."/>
            <person name="Tunovic T."/>
            <person name="Unosson C."/>
            <person name="Inganas E."/>
            <person name="Ohlen M."/>
            <person name="Cardew S."/>
            <person name="Jensie-Markopoulos S."/>
            <person name="Salva-Serra F."/>
            <person name="Jaen-Luchoro D."/>
            <person name="Karlsson R."/>
            <person name="Svensson-Stadler L."/>
            <person name="Chun J."/>
            <person name="Moore E."/>
        </authorList>
    </citation>
    <scope>NUCLEOTIDE SEQUENCE [LARGE SCALE GENOMIC DNA]</scope>
    <source>
        <strain evidence="15 16">CCUG 32756T</strain>
    </source>
</reference>
<dbReference type="InterPro" id="IPR023115">
    <property type="entry name" value="TIF_IF2_dom3"/>
</dbReference>
<dbReference type="Gene3D" id="2.40.30.10">
    <property type="entry name" value="Translation factors"/>
    <property type="match status" value="2"/>
</dbReference>
<dbReference type="CDD" id="cd03702">
    <property type="entry name" value="IF2_mtIF2_II"/>
    <property type="match status" value="1"/>
</dbReference>
<comment type="similarity">
    <text evidence="2 10 11">Belongs to the TRAFAC class translation factor GTPase superfamily. Classic translation factor GTPase family. IF-2 subfamily.</text>
</comment>
<keyword evidence="4 10" id="KW-0963">Cytoplasm</keyword>
<dbReference type="GO" id="GO:0003924">
    <property type="term" value="F:GTPase activity"/>
    <property type="evidence" value="ECO:0007669"/>
    <property type="project" value="UniProtKB-UniRule"/>
</dbReference>
<evidence type="ECO:0000256" key="12">
    <source>
        <dbReference type="RuleBase" id="RU000645"/>
    </source>
</evidence>
<organism evidence="15 16">
    <name type="scientific">Helicobacter canis</name>
    <dbReference type="NCBI Taxonomy" id="29419"/>
    <lineage>
        <taxon>Bacteria</taxon>
        <taxon>Pseudomonadati</taxon>
        <taxon>Campylobacterota</taxon>
        <taxon>Epsilonproteobacteria</taxon>
        <taxon>Campylobacterales</taxon>
        <taxon>Helicobacteraceae</taxon>
        <taxon>Helicobacter</taxon>
    </lineage>
</organism>
<feature type="compositionally biased region" description="Basic and acidic residues" evidence="13">
    <location>
        <begin position="128"/>
        <end position="146"/>
    </location>
</feature>
<evidence type="ECO:0000256" key="3">
    <source>
        <dbReference type="ARBA" id="ARBA00020675"/>
    </source>
</evidence>
<feature type="compositionally biased region" description="Low complexity" evidence="13">
    <location>
        <begin position="59"/>
        <end position="72"/>
    </location>
</feature>
<dbReference type="InterPro" id="IPR027417">
    <property type="entry name" value="P-loop_NTPase"/>
</dbReference>
<dbReference type="PANTHER" id="PTHR43381:SF5">
    <property type="entry name" value="TR-TYPE G DOMAIN-CONTAINING PROTEIN"/>
    <property type="match status" value="1"/>
</dbReference>
<feature type="binding site" evidence="10">
    <location>
        <begin position="436"/>
        <end position="440"/>
    </location>
    <ligand>
        <name>GTP</name>
        <dbReference type="ChEBI" id="CHEBI:37565"/>
    </ligand>
</feature>
<dbReference type="Pfam" id="PF11987">
    <property type="entry name" value="IF-2"/>
    <property type="match status" value="1"/>
</dbReference>
<feature type="domain" description="Tr-type G" evidence="14">
    <location>
        <begin position="381"/>
        <end position="554"/>
    </location>
</feature>
<dbReference type="NCBIfam" id="TIGR00231">
    <property type="entry name" value="small_GTP"/>
    <property type="match status" value="1"/>
</dbReference>
<comment type="subcellular location">
    <subcellularLocation>
        <location evidence="1 10 12">Cytoplasm</location>
    </subcellularLocation>
</comment>
<dbReference type="Gene3D" id="1.10.10.2480">
    <property type="match status" value="1"/>
</dbReference>
<evidence type="ECO:0000313" key="15">
    <source>
        <dbReference type="EMBL" id="KAA8707741.1"/>
    </source>
</evidence>
<dbReference type="HAMAP" id="MF_00100_B">
    <property type="entry name" value="IF_2_B"/>
    <property type="match status" value="1"/>
</dbReference>
<evidence type="ECO:0000256" key="4">
    <source>
        <dbReference type="ARBA" id="ARBA00022490"/>
    </source>
</evidence>
<dbReference type="InterPro" id="IPR006847">
    <property type="entry name" value="IF2_N"/>
</dbReference>
<dbReference type="Gene3D" id="3.40.50.10050">
    <property type="entry name" value="Translation initiation factor IF- 2, domain 3"/>
    <property type="match status" value="1"/>
</dbReference>
<dbReference type="InterPro" id="IPR009000">
    <property type="entry name" value="Transl_B-barrel_sf"/>
</dbReference>
<dbReference type="InterPro" id="IPR053905">
    <property type="entry name" value="EF-G-like_DII"/>
</dbReference>
<name>A0A5M9QHN5_9HELI</name>
<evidence type="ECO:0000256" key="6">
    <source>
        <dbReference type="ARBA" id="ARBA00022741"/>
    </source>
</evidence>
<dbReference type="RefSeq" id="WP_150337757.1">
    <property type="nucleotide sequence ID" value="NZ_JAERIX010000024.1"/>
</dbReference>
<dbReference type="CDD" id="cd01887">
    <property type="entry name" value="IF2_eIF5B"/>
    <property type="match status" value="1"/>
</dbReference>
<feature type="region of interest" description="G-domain" evidence="10">
    <location>
        <begin position="384"/>
        <end position="532"/>
    </location>
</feature>
<feature type="binding site" evidence="10">
    <location>
        <begin position="490"/>
        <end position="493"/>
    </location>
    <ligand>
        <name>GTP</name>
        <dbReference type="ChEBI" id="CHEBI:37565"/>
    </ligand>
</feature>
<dbReference type="SUPFAM" id="SSF50447">
    <property type="entry name" value="Translation proteins"/>
    <property type="match status" value="2"/>
</dbReference>
<dbReference type="EMBL" id="VXKE01000021">
    <property type="protein sequence ID" value="KAA8707741.1"/>
    <property type="molecule type" value="Genomic_DNA"/>
</dbReference>
<dbReference type="PROSITE" id="PS01176">
    <property type="entry name" value="IF2"/>
    <property type="match status" value="1"/>
</dbReference>